<evidence type="ECO:0000256" key="2">
    <source>
        <dbReference type="ARBA" id="ARBA00022917"/>
    </source>
</evidence>
<dbReference type="GO" id="GO:0005737">
    <property type="term" value="C:cytoplasm"/>
    <property type="evidence" value="ECO:0007669"/>
    <property type="project" value="UniProtKB-SubCell"/>
</dbReference>
<keyword evidence="3" id="KW-0690">Ribosome biogenesis</keyword>
<keyword evidence="4" id="KW-1185">Reference proteome</keyword>
<comment type="subcellular location">
    <subcellularLocation>
        <location evidence="3">Cytoplasm</location>
    </subcellularLocation>
    <subcellularLocation>
        <location evidence="3">Nucleus</location>
        <location evidence="3">Nucleolus</location>
    </subcellularLocation>
    <text evidence="3">Shuttles between cytoplasm and nucleus/nucleolus.</text>
</comment>
<proteinExistence type="inferred from homology"/>
<evidence type="ECO:0000256" key="3">
    <source>
        <dbReference type="HAMAP-Rule" id="MF_03132"/>
    </source>
</evidence>
<keyword evidence="1 3" id="KW-0396">Initiation factor</keyword>
<comment type="similarity">
    <text evidence="3">Belongs to the eIF-6 family.</text>
</comment>
<dbReference type="SUPFAM" id="SSF55909">
    <property type="entry name" value="Pentein"/>
    <property type="match status" value="1"/>
</dbReference>
<keyword evidence="2 3" id="KW-0648">Protein biosynthesis</keyword>
<name>A0A6P6XLQ0_DERPT</name>
<dbReference type="PANTHER" id="PTHR10784">
    <property type="entry name" value="TRANSLATION INITIATION FACTOR 6"/>
    <property type="match status" value="1"/>
</dbReference>
<protein>
    <recommendedName>
        <fullName evidence="3">Eukaryotic translation initiation factor 6</fullName>
        <shortName evidence="3">eIF-6</shortName>
    </recommendedName>
</protein>
<dbReference type="KEGG" id="dpte:113788628"/>
<comment type="function">
    <text evidence="3">Binds to the 60S ribosomal subunit and prevents its association with the 40S ribosomal subunit to form the 80S initiation complex in the cytoplasm. May also be involved in ribosome biogenesis.</text>
</comment>
<dbReference type="GO" id="GO:0043023">
    <property type="term" value="F:ribosomal large subunit binding"/>
    <property type="evidence" value="ECO:0007669"/>
    <property type="project" value="UniProtKB-UniRule"/>
</dbReference>
<dbReference type="HAMAP" id="MF_00032">
    <property type="entry name" value="eIF_6"/>
    <property type="match status" value="1"/>
</dbReference>
<dbReference type="NCBIfam" id="TIGR00323">
    <property type="entry name" value="eIF-6"/>
    <property type="match status" value="1"/>
</dbReference>
<reference evidence="5" key="1">
    <citation type="submission" date="2025-08" db="UniProtKB">
        <authorList>
            <consortium name="RefSeq"/>
        </authorList>
    </citation>
    <scope>IDENTIFICATION</scope>
    <source>
        <strain evidence="5">Airmid</strain>
    </source>
</reference>
<dbReference type="GO" id="GO:0042273">
    <property type="term" value="P:ribosomal large subunit biogenesis"/>
    <property type="evidence" value="ECO:0007669"/>
    <property type="project" value="UniProtKB-UniRule"/>
</dbReference>
<dbReference type="OrthoDB" id="4155914at2759"/>
<sequence length="239" mass="26341">MAIKLKHQSSSEIGVFACLTNTYCLVADSNNENFYLALDSELGSRIPVVKTTIGGSTTVGSCCVGNRKGLLVSNSTTEYELMNIRNALPDDIKIQRVEERLNALGNVIAVNDYVAFCHMDIDKETEQIIEDILDVEVYRTTVNNEVLVGQYMVFNNLGGVVHSDCQTAEIDFLSEICKIPLAPSTINKGSINLAAGILLNDYACFVGHDSTQVEIKLLERVFKSSQRNKQKLVEAIRPC</sequence>
<dbReference type="Proteomes" id="UP000515146">
    <property type="component" value="Unplaced"/>
</dbReference>
<keyword evidence="3" id="KW-0539">Nucleus</keyword>
<dbReference type="InParanoid" id="A0A6P6XLQ0"/>
<dbReference type="Pfam" id="PF01912">
    <property type="entry name" value="eIF-6"/>
    <property type="match status" value="1"/>
</dbReference>
<dbReference type="GO" id="GO:0005730">
    <property type="term" value="C:nucleolus"/>
    <property type="evidence" value="ECO:0007669"/>
    <property type="project" value="UniProtKB-SubCell"/>
</dbReference>
<evidence type="ECO:0000256" key="1">
    <source>
        <dbReference type="ARBA" id="ARBA00022540"/>
    </source>
</evidence>
<comment type="subunit">
    <text evidence="3">Monomer. Associates with the 60S ribosomal subunit.</text>
</comment>
<gene>
    <name evidence="5" type="primary">LOC113788628</name>
    <name evidence="3" type="synonym">EIF6</name>
</gene>
<dbReference type="GO" id="GO:0042256">
    <property type="term" value="P:cytosolic ribosome assembly"/>
    <property type="evidence" value="ECO:0007669"/>
    <property type="project" value="UniProtKB-UniRule"/>
</dbReference>
<dbReference type="GO" id="GO:0003743">
    <property type="term" value="F:translation initiation factor activity"/>
    <property type="evidence" value="ECO:0007669"/>
    <property type="project" value="UniProtKB-UniRule"/>
</dbReference>
<dbReference type="AlphaFoldDB" id="A0A6P6XLQ0"/>
<organism evidence="4 5">
    <name type="scientific">Dermatophagoides pteronyssinus</name>
    <name type="common">European house dust mite</name>
    <dbReference type="NCBI Taxonomy" id="6956"/>
    <lineage>
        <taxon>Eukaryota</taxon>
        <taxon>Metazoa</taxon>
        <taxon>Ecdysozoa</taxon>
        <taxon>Arthropoda</taxon>
        <taxon>Chelicerata</taxon>
        <taxon>Arachnida</taxon>
        <taxon>Acari</taxon>
        <taxon>Acariformes</taxon>
        <taxon>Sarcoptiformes</taxon>
        <taxon>Astigmata</taxon>
        <taxon>Psoroptidia</taxon>
        <taxon>Analgoidea</taxon>
        <taxon>Pyroglyphidae</taxon>
        <taxon>Dermatophagoidinae</taxon>
        <taxon>Dermatophagoides</taxon>
    </lineage>
</organism>
<dbReference type="CDD" id="cd00527">
    <property type="entry name" value="IF6"/>
    <property type="match status" value="1"/>
</dbReference>
<dbReference type="Gene3D" id="3.75.10.10">
    <property type="entry name" value="L-arginine/glycine Amidinotransferase, Chain A"/>
    <property type="match status" value="1"/>
</dbReference>
<dbReference type="SMART" id="SM00654">
    <property type="entry name" value="eIF6"/>
    <property type="match status" value="1"/>
</dbReference>
<dbReference type="InterPro" id="IPR002769">
    <property type="entry name" value="eIF6"/>
</dbReference>
<dbReference type="RefSeq" id="XP_027193896.1">
    <property type="nucleotide sequence ID" value="XM_027338095.1"/>
</dbReference>
<dbReference type="PIRSF" id="PIRSF006413">
    <property type="entry name" value="IF-6"/>
    <property type="match status" value="1"/>
</dbReference>
<evidence type="ECO:0000313" key="5">
    <source>
        <dbReference type="RefSeq" id="XP_027193896.1"/>
    </source>
</evidence>
<evidence type="ECO:0000313" key="4">
    <source>
        <dbReference type="Proteomes" id="UP000515146"/>
    </source>
</evidence>
<keyword evidence="3" id="KW-0963">Cytoplasm</keyword>
<accession>A0A6P6XLQ0</accession>